<keyword evidence="6 7" id="KW-0472">Membrane</keyword>
<dbReference type="PANTHER" id="PTHR42751">
    <property type="entry name" value="SODIUM/HYDROGEN EXCHANGER FAMILY/TRKA DOMAIN PROTEIN"/>
    <property type="match status" value="1"/>
</dbReference>
<feature type="transmembrane region" description="Helical" evidence="7">
    <location>
        <begin position="146"/>
        <end position="168"/>
    </location>
</feature>
<evidence type="ECO:0000256" key="5">
    <source>
        <dbReference type="ARBA" id="ARBA00022989"/>
    </source>
</evidence>
<reference evidence="9 10" key="1">
    <citation type="submission" date="2020-01" db="EMBL/GenBank/DDBJ databases">
        <title>Ponticoccus aerotolerans gen. nov., sp. nov., an anaerobic bacterium and proposal of Ponticoccusceae fam. nov., Ponticoccusles ord. nov. and Ponticoccuse classis nov. in the phylum Kiritimatiellaeota.</title>
        <authorList>
            <person name="Zhou L.Y."/>
            <person name="Du Z.J."/>
        </authorList>
    </citation>
    <scope>NUCLEOTIDE SEQUENCE [LARGE SCALE GENOMIC DNA]</scope>
    <source>
        <strain evidence="9 10">S-5007</strain>
    </source>
</reference>
<dbReference type="GO" id="GO:0015297">
    <property type="term" value="F:antiporter activity"/>
    <property type="evidence" value="ECO:0007669"/>
    <property type="project" value="InterPro"/>
</dbReference>
<evidence type="ECO:0000256" key="2">
    <source>
        <dbReference type="ARBA" id="ARBA00005551"/>
    </source>
</evidence>
<evidence type="ECO:0000256" key="6">
    <source>
        <dbReference type="ARBA" id="ARBA00023136"/>
    </source>
</evidence>
<dbReference type="Pfam" id="PF00999">
    <property type="entry name" value="Na_H_Exchanger"/>
    <property type="match status" value="1"/>
</dbReference>
<dbReference type="AlphaFoldDB" id="A0A6P1M4W0"/>
<keyword evidence="4 7" id="KW-0812">Transmembrane</keyword>
<evidence type="ECO:0000256" key="3">
    <source>
        <dbReference type="ARBA" id="ARBA00022448"/>
    </source>
</evidence>
<dbReference type="KEGG" id="taer:GT409_05230"/>
<feature type="transmembrane region" description="Helical" evidence="7">
    <location>
        <begin position="174"/>
        <end position="194"/>
    </location>
</feature>
<dbReference type="Proteomes" id="UP000464954">
    <property type="component" value="Chromosome"/>
</dbReference>
<keyword evidence="10" id="KW-1185">Reference proteome</keyword>
<feature type="transmembrane region" description="Helical" evidence="7">
    <location>
        <begin position="262"/>
        <end position="280"/>
    </location>
</feature>
<feature type="transmembrane region" description="Helical" evidence="7">
    <location>
        <begin position="116"/>
        <end position="134"/>
    </location>
</feature>
<evidence type="ECO:0000313" key="10">
    <source>
        <dbReference type="Proteomes" id="UP000464954"/>
    </source>
</evidence>
<evidence type="ECO:0000256" key="7">
    <source>
        <dbReference type="SAM" id="Phobius"/>
    </source>
</evidence>
<keyword evidence="3" id="KW-0813">Transport</keyword>
<dbReference type="GO" id="GO:0016020">
    <property type="term" value="C:membrane"/>
    <property type="evidence" value="ECO:0007669"/>
    <property type="project" value="UniProtKB-SubCell"/>
</dbReference>
<dbReference type="InterPro" id="IPR006153">
    <property type="entry name" value="Cation/H_exchanger_TM"/>
</dbReference>
<keyword evidence="5 7" id="KW-1133">Transmembrane helix</keyword>
<feature type="transmembrane region" description="Helical" evidence="7">
    <location>
        <begin position="286"/>
        <end position="305"/>
    </location>
</feature>
<sequence>MTETVFTEISAVVVISAVLSCLALLFRQPIIVAYLIGGLLIGSSGLGWIQNTAFIEEISRIGITLLLFLAGIVLHPRRLKELFRQTILLTLINSLISGGVCALFCIAWGFNLVESSFIGLSLIFSSTILVIKLLPTTALHHKRMGAYCIAILIAQDLIAIALLILLRAGQQAPLSHWLLLPIKSIVLIAVVFPVEQFVLRPLMAWSDRFHETLQLLAIGWCLGIAVIAETIGLSYETGAFIAGVALARSPLSFFLSEGLKPFRDFFLVFFFFALGTQLDIATAKTLLLPALLLTLMMLIVKYATFRILFRRVGESAPFAHETGMRLAQASEFSLIVAVTAHANGWLNHTAFQFIELVTILSLVFSACVVTSRLPSSLASKKELKQD</sequence>
<dbReference type="GO" id="GO:1902600">
    <property type="term" value="P:proton transmembrane transport"/>
    <property type="evidence" value="ECO:0007669"/>
    <property type="project" value="InterPro"/>
</dbReference>
<feature type="transmembrane region" description="Helical" evidence="7">
    <location>
        <begin position="6"/>
        <end position="26"/>
    </location>
</feature>
<dbReference type="RefSeq" id="WP_160627622.1">
    <property type="nucleotide sequence ID" value="NZ_CP047593.1"/>
</dbReference>
<gene>
    <name evidence="9" type="ORF">GT409_05230</name>
</gene>
<feature type="transmembrane region" description="Helical" evidence="7">
    <location>
        <begin position="57"/>
        <end position="75"/>
    </location>
</feature>
<feature type="transmembrane region" description="Helical" evidence="7">
    <location>
        <begin position="87"/>
        <end position="110"/>
    </location>
</feature>
<feature type="transmembrane region" description="Helical" evidence="7">
    <location>
        <begin position="31"/>
        <end position="51"/>
    </location>
</feature>
<proteinExistence type="inferred from homology"/>
<dbReference type="InterPro" id="IPR038770">
    <property type="entry name" value="Na+/solute_symporter_sf"/>
</dbReference>
<feature type="transmembrane region" description="Helical" evidence="7">
    <location>
        <begin position="350"/>
        <end position="371"/>
    </location>
</feature>
<feature type="domain" description="Cation/H+ exchanger transmembrane" evidence="8">
    <location>
        <begin position="15"/>
        <end position="364"/>
    </location>
</feature>
<dbReference type="PANTHER" id="PTHR42751:SF3">
    <property type="entry name" value="SODIUM_GLUTAMATE SYMPORTER"/>
    <property type="match status" value="1"/>
</dbReference>
<protein>
    <submittedName>
        <fullName evidence="9">Sodium:proton exchanger</fullName>
    </submittedName>
</protein>
<accession>A0A6P1M4W0</accession>
<evidence type="ECO:0000259" key="8">
    <source>
        <dbReference type="Pfam" id="PF00999"/>
    </source>
</evidence>
<dbReference type="EMBL" id="CP047593">
    <property type="protein sequence ID" value="QHI68877.1"/>
    <property type="molecule type" value="Genomic_DNA"/>
</dbReference>
<evidence type="ECO:0000313" key="9">
    <source>
        <dbReference type="EMBL" id="QHI68877.1"/>
    </source>
</evidence>
<evidence type="ECO:0000256" key="4">
    <source>
        <dbReference type="ARBA" id="ARBA00022692"/>
    </source>
</evidence>
<dbReference type="Gene3D" id="1.20.1530.20">
    <property type="match status" value="1"/>
</dbReference>
<feature type="transmembrane region" description="Helical" evidence="7">
    <location>
        <begin position="215"/>
        <end position="233"/>
    </location>
</feature>
<evidence type="ECO:0000256" key="1">
    <source>
        <dbReference type="ARBA" id="ARBA00004141"/>
    </source>
</evidence>
<comment type="subcellular location">
    <subcellularLocation>
        <location evidence="1">Membrane</location>
        <topology evidence="1">Multi-pass membrane protein</topology>
    </subcellularLocation>
</comment>
<name>A0A6P1M4W0_9BACT</name>
<organism evidence="9 10">
    <name type="scientific">Tichowtungia aerotolerans</name>
    <dbReference type="NCBI Taxonomy" id="2697043"/>
    <lineage>
        <taxon>Bacteria</taxon>
        <taxon>Pseudomonadati</taxon>
        <taxon>Kiritimatiellota</taxon>
        <taxon>Tichowtungiia</taxon>
        <taxon>Tichowtungiales</taxon>
        <taxon>Tichowtungiaceae</taxon>
        <taxon>Tichowtungia</taxon>
    </lineage>
</organism>
<comment type="similarity">
    <text evidence="2">Belongs to the monovalent cation:proton antiporter 2 (CPA2) transporter (TC 2.A.37) family.</text>
</comment>